<protein>
    <submittedName>
        <fullName evidence="2">Uncharacterized protein</fullName>
    </submittedName>
</protein>
<name>A0AC35GJQ7_9BILA</name>
<sequence length="175" mass="20467">MVRCSFKNITIISVLLSLTLIYYYSQKTLFISSVLKKNDYEELTTTDTSIYYQVPPTNSVTYIRGAYRVYNTEIRISVIKLHKSRVNIYYKYGDEIGKVYFICELSTCLDYYSKPCNMIGYIGLIKSNKLGNDENIYFSTTNKPDSYNVEVKIKDVRIGLNHFYPVSSKKKKEFF</sequence>
<evidence type="ECO:0000313" key="2">
    <source>
        <dbReference type="WBParaSite" id="PS1159_v2.g6047.t1"/>
    </source>
</evidence>
<organism evidence="1 2">
    <name type="scientific">Panagrolaimus sp. PS1159</name>
    <dbReference type="NCBI Taxonomy" id="55785"/>
    <lineage>
        <taxon>Eukaryota</taxon>
        <taxon>Metazoa</taxon>
        <taxon>Ecdysozoa</taxon>
        <taxon>Nematoda</taxon>
        <taxon>Chromadorea</taxon>
        <taxon>Rhabditida</taxon>
        <taxon>Tylenchina</taxon>
        <taxon>Panagrolaimomorpha</taxon>
        <taxon>Panagrolaimoidea</taxon>
        <taxon>Panagrolaimidae</taxon>
        <taxon>Panagrolaimus</taxon>
    </lineage>
</organism>
<evidence type="ECO:0000313" key="1">
    <source>
        <dbReference type="Proteomes" id="UP000887580"/>
    </source>
</evidence>
<reference evidence="2" key="1">
    <citation type="submission" date="2022-11" db="UniProtKB">
        <authorList>
            <consortium name="WormBaseParasite"/>
        </authorList>
    </citation>
    <scope>IDENTIFICATION</scope>
</reference>
<accession>A0AC35GJQ7</accession>
<dbReference type="Proteomes" id="UP000887580">
    <property type="component" value="Unplaced"/>
</dbReference>
<proteinExistence type="predicted"/>
<dbReference type="WBParaSite" id="PS1159_v2.g6047.t1">
    <property type="protein sequence ID" value="PS1159_v2.g6047.t1"/>
    <property type="gene ID" value="PS1159_v2.g6047"/>
</dbReference>